<keyword evidence="1" id="KW-0812">Transmembrane</keyword>
<dbReference type="AlphaFoldDB" id="A0A1X7GQI4"/>
<evidence type="ECO:0000256" key="1">
    <source>
        <dbReference type="SAM" id="Phobius"/>
    </source>
</evidence>
<keyword evidence="4" id="KW-1185">Reference proteome</keyword>
<proteinExistence type="predicted"/>
<name>A0A1X7GQI4_9BACL</name>
<evidence type="ECO:0000259" key="2">
    <source>
        <dbReference type="Pfam" id="PF19701"/>
    </source>
</evidence>
<keyword evidence="1" id="KW-1133">Transmembrane helix</keyword>
<dbReference type="EMBL" id="LT840184">
    <property type="protein sequence ID" value="SMF73095.1"/>
    <property type="molecule type" value="Genomic_DNA"/>
</dbReference>
<dbReference type="Pfam" id="PF19701">
    <property type="entry name" value="DUF6199"/>
    <property type="match status" value="1"/>
</dbReference>
<accession>A0A1X7GQI4</accession>
<gene>
    <name evidence="3" type="ORF">SAMN05661091_0931</name>
</gene>
<dbReference type="RefSeq" id="WP_208917969.1">
    <property type="nucleotide sequence ID" value="NZ_LT840184.1"/>
</dbReference>
<evidence type="ECO:0000313" key="3">
    <source>
        <dbReference type="EMBL" id="SMF73095.1"/>
    </source>
</evidence>
<sequence>MSWFTLFLLAIIFIGIGVLARKYPTFGWRMNEGWKVKGDSEPSDAYIDSVKFGGLISICLGSIFLVLGMMTILL</sequence>
<keyword evidence="1" id="KW-0472">Membrane</keyword>
<reference evidence="3 4" key="1">
    <citation type="submission" date="2017-04" db="EMBL/GenBank/DDBJ databases">
        <authorList>
            <person name="Afonso C.L."/>
            <person name="Miller P.J."/>
            <person name="Scott M.A."/>
            <person name="Spackman E."/>
            <person name="Goraichik I."/>
            <person name="Dimitrov K.M."/>
            <person name="Suarez D.L."/>
            <person name="Swayne D.E."/>
        </authorList>
    </citation>
    <scope>NUCLEOTIDE SEQUENCE [LARGE SCALE GENOMIC DNA]</scope>
    <source>
        <strain evidence="3 4">N3/975</strain>
    </source>
</reference>
<protein>
    <recommendedName>
        <fullName evidence="2">DUF6199 domain-containing protein</fullName>
    </recommendedName>
</protein>
<feature type="domain" description="DUF6199" evidence="2">
    <location>
        <begin position="9"/>
        <end position="67"/>
    </location>
</feature>
<organism evidence="3 4">
    <name type="scientific">Paenibacillus uliginis N3/975</name>
    <dbReference type="NCBI Taxonomy" id="1313296"/>
    <lineage>
        <taxon>Bacteria</taxon>
        <taxon>Bacillati</taxon>
        <taxon>Bacillota</taxon>
        <taxon>Bacilli</taxon>
        <taxon>Bacillales</taxon>
        <taxon>Paenibacillaceae</taxon>
        <taxon>Paenibacillus</taxon>
    </lineage>
</organism>
<dbReference type="InterPro" id="IPR045679">
    <property type="entry name" value="DUF6199"/>
</dbReference>
<dbReference type="STRING" id="1313296.SAMN05661091_0931"/>
<feature type="transmembrane region" description="Helical" evidence="1">
    <location>
        <begin position="52"/>
        <end position="73"/>
    </location>
</feature>
<evidence type="ECO:0000313" key="4">
    <source>
        <dbReference type="Proteomes" id="UP000192940"/>
    </source>
</evidence>
<dbReference type="Proteomes" id="UP000192940">
    <property type="component" value="Chromosome I"/>
</dbReference>